<reference evidence="1 2" key="1">
    <citation type="submission" date="2017-12" db="EMBL/GenBank/DDBJ databases">
        <title>Sequencing, de novo assembly and annotation of complete genome of a new Thraustochytrid species, strain FCC1311.</title>
        <authorList>
            <person name="Sedici K."/>
            <person name="Godart F."/>
            <person name="Aiese Cigliano R."/>
            <person name="Sanseverino W."/>
            <person name="Barakat M."/>
            <person name="Ortet P."/>
            <person name="Marechal E."/>
            <person name="Cagnac O."/>
            <person name="Amato A."/>
        </authorList>
    </citation>
    <scope>NUCLEOTIDE SEQUENCE [LARGE SCALE GENOMIC DNA]</scope>
</reference>
<comment type="caution">
    <text evidence="1">The sequence shown here is derived from an EMBL/GenBank/DDBJ whole genome shotgun (WGS) entry which is preliminary data.</text>
</comment>
<dbReference type="Proteomes" id="UP000241890">
    <property type="component" value="Unassembled WGS sequence"/>
</dbReference>
<evidence type="ECO:0000313" key="1">
    <source>
        <dbReference type="EMBL" id="GBG24242.1"/>
    </source>
</evidence>
<gene>
    <name evidence="1" type="ORF">FCC1311_004602</name>
</gene>
<protein>
    <submittedName>
        <fullName evidence="1">Uncharacterized protein</fullName>
    </submittedName>
</protein>
<dbReference type="InParanoid" id="A0A2R5FZQ4"/>
<accession>A0A2R5FZQ4</accession>
<name>A0A2R5FZQ4_9STRA</name>
<sequence length="401" mass="43397">MAFGAPRGVSGAKASIFRQWLSNLKVEQESGSPALASVCLERRQSAPQLALKVLRILCEGEVSEGESLARMLVSLSATCKGDGQQQQQQQQQQFSLAHFLLMGEDEGKPSLLRLLLLANEDGVALIPASLRTAVAERLLAPDTRLEGVSQALRHWIRENNLASAGFPDMVRVAYEFLAEICVEMAMPDSGDTAEAEAIRLVLLGNGTTVEPLHRVLLWRDESGLFEILTLLAAGFVVGLELQMASPGQQHVLLRRWQERFSRAGELLEETAHAPFAWAQTAIRTARALGPGGVLETRFVEISIAMASSSEPVHARAERAAQALFAGLDKDPVLAAQWDAHLASVMREVSSPGMGIVLDAARSRAWPAAARAIQALPGNFSLSGFAQQVEDLATYMMDALRT</sequence>
<proteinExistence type="predicted"/>
<dbReference type="AlphaFoldDB" id="A0A2R5FZQ4"/>
<evidence type="ECO:0000313" key="2">
    <source>
        <dbReference type="Proteomes" id="UP000241890"/>
    </source>
</evidence>
<organism evidence="1 2">
    <name type="scientific">Hondaea fermentalgiana</name>
    <dbReference type="NCBI Taxonomy" id="2315210"/>
    <lineage>
        <taxon>Eukaryota</taxon>
        <taxon>Sar</taxon>
        <taxon>Stramenopiles</taxon>
        <taxon>Bigyra</taxon>
        <taxon>Labyrinthulomycetes</taxon>
        <taxon>Thraustochytrida</taxon>
        <taxon>Thraustochytriidae</taxon>
        <taxon>Hondaea</taxon>
    </lineage>
</organism>
<dbReference type="EMBL" id="BEYU01000005">
    <property type="protein sequence ID" value="GBG24242.1"/>
    <property type="molecule type" value="Genomic_DNA"/>
</dbReference>
<keyword evidence="2" id="KW-1185">Reference proteome</keyword>